<dbReference type="GO" id="GO:0005576">
    <property type="term" value="C:extracellular region"/>
    <property type="evidence" value="ECO:0007669"/>
    <property type="project" value="UniProtKB-SubCell"/>
</dbReference>
<feature type="chain" id="PRO_5043269377" evidence="6">
    <location>
        <begin position="25"/>
        <end position="1376"/>
    </location>
</feature>
<dbReference type="PROSITE" id="PS50292">
    <property type="entry name" value="PEROXIDASE_3"/>
    <property type="match status" value="1"/>
</dbReference>
<dbReference type="InterPro" id="IPR015943">
    <property type="entry name" value="WD40/YVTN_repeat-like_dom_sf"/>
</dbReference>
<reference evidence="9" key="2">
    <citation type="submission" date="2024-04" db="EMBL/GenBank/DDBJ databases">
        <authorList>
            <person name="Chen Y."/>
            <person name="Shah S."/>
            <person name="Dougan E. K."/>
            <person name="Thang M."/>
            <person name="Chan C."/>
        </authorList>
    </citation>
    <scope>NUCLEOTIDE SEQUENCE [LARGE SCALE GENOMIC DNA]</scope>
</reference>
<dbReference type="Proteomes" id="UP001152797">
    <property type="component" value="Unassembled WGS sequence"/>
</dbReference>
<keyword evidence="6" id="KW-0732">Signal</keyword>
<dbReference type="OrthoDB" id="823504at2759"/>
<evidence type="ECO:0000256" key="6">
    <source>
        <dbReference type="SAM" id="SignalP"/>
    </source>
</evidence>
<dbReference type="SUPFAM" id="SSF50998">
    <property type="entry name" value="Quinoprotein alcohol dehydrogenase-like"/>
    <property type="match status" value="1"/>
</dbReference>
<dbReference type="Gene3D" id="1.10.640.10">
    <property type="entry name" value="Haem peroxidase domain superfamily, animal type"/>
    <property type="match status" value="1"/>
</dbReference>
<dbReference type="CDD" id="cd09822">
    <property type="entry name" value="peroxinectin_like_bacterial"/>
    <property type="match status" value="1"/>
</dbReference>
<dbReference type="EMBL" id="CAMXCT010000001">
    <property type="protein sequence ID" value="CAI3972061.1"/>
    <property type="molecule type" value="Genomic_DNA"/>
</dbReference>
<dbReference type="EMBL" id="CAMXCT030000001">
    <property type="protein sequence ID" value="CAL4759373.1"/>
    <property type="molecule type" value="Genomic_DNA"/>
</dbReference>
<evidence type="ECO:0000313" key="8">
    <source>
        <dbReference type="EMBL" id="CAI3972061.1"/>
    </source>
</evidence>
<dbReference type="Gene3D" id="2.130.10.10">
    <property type="entry name" value="YVTN repeat-like/Quinoprotein amine dehydrogenase"/>
    <property type="match status" value="2"/>
</dbReference>
<keyword evidence="3" id="KW-0325">Glycoprotein</keyword>
<feature type="compositionally biased region" description="Pro residues" evidence="5">
    <location>
        <begin position="1221"/>
        <end position="1247"/>
    </location>
</feature>
<dbReference type="Pfam" id="PF13360">
    <property type="entry name" value="PQQ_2"/>
    <property type="match status" value="1"/>
</dbReference>
<evidence type="ECO:0000313" key="9">
    <source>
        <dbReference type="EMBL" id="CAL1125436.1"/>
    </source>
</evidence>
<comment type="caution">
    <text evidence="8">The sequence shown here is derived from an EMBL/GenBank/DDBJ whole genome shotgun (WGS) entry which is preliminary data.</text>
</comment>
<feature type="region of interest" description="Disordered" evidence="5">
    <location>
        <begin position="94"/>
        <end position="116"/>
    </location>
</feature>
<evidence type="ECO:0000256" key="1">
    <source>
        <dbReference type="ARBA" id="ARBA00004613"/>
    </source>
</evidence>
<dbReference type="PANTHER" id="PTHR11475">
    <property type="entry name" value="OXIDASE/PEROXIDASE"/>
    <property type="match status" value="1"/>
</dbReference>
<dbReference type="PRINTS" id="PR00457">
    <property type="entry name" value="ANPEROXIDASE"/>
</dbReference>
<proteinExistence type="predicted"/>
<dbReference type="GO" id="GO:0004601">
    <property type="term" value="F:peroxidase activity"/>
    <property type="evidence" value="ECO:0007669"/>
    <property type="project" value="InterPro"/>
</dbReference>
<dbReference type="Pfam" id="PF03098">
    <property type="entry name" value="An_peroxidase"/>
    <property type="match status" value="1"/>
</dbReference>
<feature type="signal peptide" evidence="6">
    <location>
        <begin position="1"/>
        <end position="24"/>
    </location>
</feature>
<dbReference type="GO" id="GO:0046872">
    <property type="term" value="F:metal ion binding"/>
    <property type="evidence" value="ECO:0007669"/>
    <property type="project" value="UniProtKB-KW"/>
</dbReference>
<evidence type="ECO:0000256" key="5">
    <source>
        <dbReference type="SAM" id="MobiDB-lite"/>
    </source>
</evidence>
<dbReference type="GO" id="GO:0020037">
    <property type="term" value="F:heme binding"/>
    <property type="evidence" value="ECO:0007669"/>
    <property type="project" value="InterPro"/>
</dbReference>
<comment type="subcellular location">
    <subcellularLocation>
        <location evidence="1">Secreted</location>
    </subcellularLocation>
</comment>
<accession>A0A9P1BES5</accession>
<dbReference type="InterPro" id="IPR011047">
    <property type="entry name" value="Quinoprotein_ADH-like_sf"/>
</dbReference>
<feature type="domain" description="Pyrrolo-quinoline quinone repeat" evidence="7">
    <location>
        <begin position="128"/>
        <end position="374"/>
    </location>
</feature>
<dbReference type="InterPro" id="IPR037120">
    <property type="entry name" value="Haem_peroxidase_sf_animal"/>
</dbReference>
<evidence type="ECO:0000313" key="10">
    <source>
        <dbReference type="EMBL" id="CAL4759373.1"/>
    </source>
</evidence>
<gene>
    <name evidence="8" type="ORF">C1SCF055_LOCUS651</name>
</gene>
<keyword evidence="11" id="KW-1185">Reference proteome</keyword>
<reference evidence="8" key="1">
    <citation type="submission" date="2022-10" db="EMBL/GenBank/DDBJ databases">
        <authorList>
            <person name="Chen Y."/>
            <person name="Dougan E. K."/>
            <person name="Chan C."/>
            <person name="Rhodes N."/>
            <person name="Thang M."/>
        </authorList>
    </citation>
    <scope>NUCLEOTIDE SEQUENCE</scope>
</reference>
<dbReference type="SMART" id="SM00564">
    <property type="entry name" value="PQQ"/>
    <property type="match status" value="5"/>
</dbReference>
<name>A0A9P1BES5_9DINO</name>
<organism evidence="8">
    <name type="scientific">Cladocopium goreaui</name>
    <dbReference type="NCBI Taxonomy" id="2562237"/>
    <lineage>
        <taxon>Eukaryota</taxon>
        <taxon>Sar</taxon>
        <taxon>Alveolata</taxon>
        <taxon>Dinophyceae</taxon>
        <taxon>Suessiales</taxon>
        <taxon>Symbiodiniaceae</taxon>
        <taxon>Cladocopium</taxon>
    </lineage>
</organism>
<dbReference type="SUPFAM" id="SSF48113">
    <property type="entry name" value="Heme-dependent peroxidases"/>
    <property type="match status" value="1"/>
</dbReference>
<dbReference type="InterPro" id="IPR010255">
    <property type="entry name" value="Haem_peroxidase_sf"/>
</dbReference>
<evidence type="ECO:0000256" key="2">
    <source>
        <dbReference type="ARBA" id="ARBA00022525"/>
    </source>
</evidence>
<evidence type="ECO:0000256" key="3">
    <source>
        <dbReference type="ARBA" id="ARBA00023180"/>
    </source>
</evidence>
<dbReference type="InterPro" id="IPR018391">
    <property type="entry name" value="PQQ_b-propeller_rpt"/>
</dbReference>
<dbReference type="GO" id="GO:0006979">
    <property type="term" value="P:response to oxidative stress"/>
    <property type="evidence" value="ECO:0007669"/>
    <property type="project" value="InterPro"/>
</dbReference>
<dbReference type="PANTHER" id="PTHR11475:SF4">
    <property type="entry name" value="CHORION PEROXIDASE"/>
    <property type="match status" value="1"/>
</dbReference>
<evidence type="ECO:0000313" key="11">
    <source>
        <dbReference type="Proteomes" id="UP001152797"/>
    </source>
</evidence>
<sequence length="1376" mass="150210">MRRFDSCPALLLVAVFLLTPATWAEEVNDSEYQRNWPHWRGPQANGVAPLADPPVEWSEDKNIKWKVELPGRGTSSPIIWNDKVFVLTAIKTDREGEPPATPDTRGPEDHPQFNPFKIEPPSHFHQFVVMCLDRETGEVLWKDLAREAVPHEGFHNDHGYASGSPTTDGRYLYASFGSHGVYCYDLEGNRQWEQDLGDMRTRFSFGEASTPVLHDDTLIIIWDQEEQSKIFALDAATGETRWEKDRDEPSNWSTPLIVEHDGTWQVITNGTNRVRSYDLSSGELLWECGGQTQNAIPSPVSTQGLVFCMSNRGGNAVVAMPLDAKGDITETEHVAWSRDKGAPYVPSPLLYGDRLYMTSSNRAILSCLDAATGEPLMDQTRLQDVRAFYASPVGAADRLYLMGREGTCLVLKNSPELEVLSTNELDDPIDATPAVAGRQLFLRSADHLYCIEGAIDSRNIDWRLPSHDPFVGSAAVAAHACNDSACEPFPFFSNLIRGRAIRNKWEATMKRHGTLRAEKLENRELLAANFGSDMAEQMAAFQAQLQAFQAQMRQVQFEAPRHQSPTQSASIDGSGNNLANPLWGSTDEMLLRLTTVEYGDGVYTPGGADRPSAREVSNAVVAQETTEPNDRYLTDLVWLWGQFIDHDLSLTESADPTESFSVEVPQGDPWFDPMGTGTQTITLSRSIYDSETGYSTDNPRQQINQITAFLDGSMVYGSDQERADALRTFSGGRLKTSEGDLLPFNEAGLHNAGGNSASLFLAGDVRANENAALTSMHTLFVREHNRLADELAAAHPELSDEQLYQHARAIVIAEIQAITYNEFLPALAGENALSDYKGYDPTVNPQISTLFSTASYRFGHSMLSSELLRLNNDGTVIDDGNLSLASAFFAPQEVIDHGIDSLLLGLSSHLANEIDNQIVDDVRNFLFGPPGAGGFDLASLNIQRGRDHGLADYNQTRIDLGLDPVTSFSDITSDPVLAAKLEALYGDVNNIDVWVGALAEDHVPGSSLGELNQAVIVDQFQRLRDGDRYWYQNVFSGTTLKNLENTTLSLIIERNTDITGLRDNVFYDDSVMYFEVADKRFGANIEVVSDGNTIDIVDMNTRRVLESRAVDEVSKLMLVGAEGKADRFSIDLAKGGVSLEGGVEVHGRSGSDTMIVHGTWNPDTISVEGDSVWVNDEQMTYTDIEVLHVKPGRGMDDVQVADATDARVMVIDHDRVADNPQPHPTPDNPFPDKPFPDNPFPKDPFPSNPSGGQHSSGYQLPGVALMGEALGMKASATSVGSQSAKQGDAGQSTAAAQVPQAVVPSAGGGQQAGDAAAGMFASQSIVTPQAPQKTPQGNALGQPSANQALLSQMMGGAQQSSAALSARDMLFAKFMF</sequence>
<feature type="region of interest" description="Disordered" evidence="5">
    <location>
        <begin position="1216"/>
        <end position="1259"/>
    </location>
</feature>
<feature type="binding site" description="axial binding residue" evidence="4">
    <location>
        <position position="860"/>
    </location>
    <ligand>
        <name>heme b</name>
        <dbReference type="ChEBI" id="CHEBI:60344"/>
    </ligand>
    <ligandPart>
        <name>Fe</name>
        <dbReference type="ChEBI" id="CHEBI:18248"/>
    </ligandPart>
</feature>
<keyword evidence="4" id="KW-0349">Heme</keyword>
<evidence type="ECO:0000259" key="7">
    <source>
        <dbReference type="Pfam" id="PF13360"/>
    </source>
</evidence>
<protein>
    <submittedName>
        <fullName evidence="10">Peroxinectin A</fullName>
    </submittedName>
</protein>
<dbReference type="InterPro" id="IPR019791">
    <property type="entry name" value="Haem_peroxidase_animal"/>
</dbReference>
<dbReference type="EMBL" id="CAMXCT020000001">
    <property type="protein sequence ID" value="CAL1125436.1"/>
    <property type="molecule type" value="Genomic_DNA"/>
</dbReference>
<dbReference type="InterPro" id="IPR002372">
    <property type="entry name" value="PQQ_rpt_dom"/>
</dbReference>
<keyword evidence="4" id="KW-0479">Metal-binding</keyword>
<evidence type="ECO:0000256" key="4">
    <source>
        <dbReference type="PIRSR" id="PIRSR619791-2"/>
    </source>
</evidence>
<keyword evidence="2" id="KW-0964">Secreted</keyword>
<keyword evidence="4" id="KW-0408">Iron</keyword>